<accession>A0A8X6V978</accession>
<dbReference type="Pfam" id="PF17906">
    <property type="entry name" value="HTH_48"/>
    <property type="match status" value="1"/>
</dbReference>
<name>A0A8X6V978_TRICX</name>
<dbReference type="Proteomes" id="UP000887159">
    <property type="component" value="Unassembled WGS sequence"/>
</dbReference>
<evidence type="ECO:0000259" key="1">
    <source>
        <dbReference type="Pfam" id="PF17906"/>
    </source>
</evidence>
<dbReference type="EMBL" id="BMAU01021199">
    <property type="protein sequence ID" value="GFX97679.1"/>
    <property type="molecule type" value="Genomic_DNA"/>
</dbReference>
<reference evidence="2" key="1">
    <citation type="submission" date="2020-08" db="EMBL/GenBank/DDBJ databases">
        <title>Multicomponent nature underlies the extraordinary mechanical properties of spider dragline silk.</title>
        <authorList>
            <person name="Kono N."/>
            <person name="Nakamura H."/>
            <person name="Mori M."/>
            <person name="Yoshida Y."/>
            <person name="Ohtoshi R."/>
            <person name="Malay A.D."/>
            <person name="Moran D.A.P."/>
            <person name="Tomita M."/>
            <person name="Numata K."/>
            <person name="Arakawa K."/>
        </authorList>
    </citation>
    <scope>NUCLEOTIDE SEQUENCE</scope>
</reference>
<proteinExistence type="predicted"/>
<evidence type="ECO:0000313" key="2">
    <source>
        <dbReference type="EMBL" id="GFX97679.1"/>
    </source>
</evidence>
<dbReference type="InterPro" id="IPR036397">
    <property type="entry name" value="RNaseH_sf"/>
</dbReference>
<feature type="domain" description="Mos1 transposase HTH" evidence="1">
    <location>
        <begin position="11"/>
        <end position="53"/>
    </location>
</feature>
<dbReference type="Gene3D" id="3.30.420.10">
    <property type="entry name" value="Ribonuclease H-like superfamily/Ribonuclease H"/>
    <property type="match status" value="1"/>
</dbReference>
<dbReference type="AlphaFoldDB" id="A0A8X6V978"/>
<comment type="caution">
    <text evidence="2">The sequence shown here is derived from an EMBL/GenBank/DDBJ whole genome shotgun (WGS) entry which is preliminary data.</text>
</comment>
<keyword evidence="3" id="KW-1185">Reference proteome</keyword>
<organism evidence="2 3">
    <name type="scientific">Trichonephila clavipes</name>
    <name type="common">Golden silk orbweaver</name>
    <name type="synonym">Nephila clavipes</name>
    <dbReference type="NCBI Taxonomy" id="2585209"/>
    <lineage>
        <taxon>Eukaryota</taxon>
        <taxon>Metazoa</taxon>
        <taxon>Ecdysozoa</taxon>
        <taxon>Arthropoda</taxon>
        <taxon>Chelicerata</taxon>
        <taxon>Arachnida</taxon>
        <taxon>Araneae</taxon>
        <taxon>Araneomorphae</taxon>
        <taxon>Entelegynae</taxon>
        <taxon>Araneoidea</taxon>
        <taxon>Nephilidae</taxon>
        <taxon>Trichonephila</taxon>
    </lineage>
</organism>
<sequence>MSDNNFEHRCAIKFCFRLGHNATETFAKLQQAYGDSVLSRAQVFRWFKAFSEGRESIEDEPRSGRRSVSKTAENAIRVRDLVRSDHRLTPPYSPDLSPCDFFLFPKLKNHLKGHHFETLENIQMAVTDQLKAVPISEFHQCYEEWKKRLQRCVASEGSYFEGDNVEFSDLSTEAQQQIFELYNLKAGLSISYDNRGEQF</sequence>
<dbReference type="Gene3D" id="1.10.10.1450">
    <property type="match status" value="1"/>
</dbReference>
<protein>
    <submittedName>
        <fullName evidence="2">Protein GVQW3</fullName>
    </submittedName>
</protein>
<gene>
    <name evidence="2" type="primary">GVQW3</name>
    <name evidence="2" type="ORF">TNCV_3065661</name>
</gene>
<dbReference type="GO" id="GO:0003676">
    <property type="term" value="F:nucleic acid binding"/>
    <property type="evidence" value="ECO:0007669"/>
    <property type="project" value="InterPro"/>
</dbReference>
<dbReference type="PANTHER" id="PTHR46060:SF1">
    <property type="entry name" value="MARINER MOS1 TRANSPOSASE-LIKE PROTEIN"/>
    <property type="match status" value="1"/>
</dbReference>
<dbReference type="InterPro" id="IPR052709">
    <property type="entry name" value="Transposase-MT_Hybrid"/>
</dbReference>
<dbReference type="InterPro" id="IPR041426">
    <property type="entry name" value="Mos1_HTH"/>
</dbReference>
<dbReference type="PANTHER" id="PTHR46060">
    <property type="entry name" value="MARINER MOS1 TRANSPOSASE-LIKE PROTEIN"/>
    <property type="match status" value="1"/>
</dbReference>
<evidence type="ECO:0000313" key="3">
    <source>
        <dbReference type="Proteomes" id="UP000887159"/>
    </source>
</evidence>